<reference evidence="1" key="1">
    <citation type="submission" date="2020-05" db="EMBL/GenBank/DDBJ databases">
        <title>Large-scale comparative analyses of tick genomes elucidate their genetic diversity and vector capacities.</title>
        <authorList>
            <person name="Jia N."/>
            <person name="Wang J."/>
            <person name="Shi W."/>
            <person name="Du L."/>
            <person name="Sun Y."/>
            <person name="Zhan W."/>
            <person name="Jiang J."/>
            <person name="Wang Q."/>
            <person name="Zhang B."/>
            <person name="Ji P."/>
            <person name="Sakyi L.B."/>
            <person name="Cui X."/>
            <person name="Yuan T."/>
            <person name="Jiang B."/>
            <person name="Yang W."/>
            <person name="Lam T.T.-Y."/>
            <person name="Chang Q."/>
            <person name="Ding S."/>
            <person name="Wang X."/>
            <person name="Zhu J."/>
            <person name="Ruan X."/>
            <person name="Zhao L."/>
            <person name="Wei J."/>
            <person name="Que T."/>
            <person name="Du C."/>
            <person name="Cheng J."/>
            <person name="Dai P."/>
            <person name="Han X."/>
            <person name="Huang E."/>
            <person name="Gao Y."/>
            <person name="Liu J."/>
            <person name="Shao H."/>
            <person name="Ye R."/>
            <person name="Li L."/>
            <person name="Wei W."/>
            <person name="Wang X."/>
            <person name="Wang C."/>
            <person name="Yang T."/>
            <person name="Huo Q."/>
            <person name="Li W."/>
            <person name="Guo W."/>
            <person name="Chen H."/>
            <person name="Zhou L."/>
            <person name="Ni X."/>
            <person name="Tian J."/>
            <person name="Zhou Y."/>
            <person name="Sheng Y."/>
            <person name="Liu T."/>
            <person name="Pan Y."/>
            <person name="Xia L."/>
            <person name="Li J."/>
            <person name="Zhao F."/>
            <person name="Cao W."/>
        </authorList>
    </citation>
    <scope>NUCLEOTIDE SEQUENCE</scope>
    <source>
        <strain evidence="1">Dsil-2018</strain>
    </source>
</reference>
<gene>
    <name evidence="1" type="ORF">HPB49_022478</name>
</gene>
<name>A0ACB8CHK2_DERSI</name>
<protein>
    <submittedName>
        <fullName evidence="1">Uncharacterized protein</fullName>
    </submittedName>
</protein>
<dbReference type="EMBL" id="CM023476">
    <property type="protein sequence ID" value="KAH7942265.1"/>
    <property type="molecule type" value="Genomic_DNA"/>
</dbReference>
<keyword evidence="2" id="KW-1185">Reference proteome</keyword>
<dbReference type="Proteomes" id="UP000821865">
    <property type="component" value="Chromosome 7"/>
</dbReference>
<evidence type="ECO:0000313" key="2">
    <source>
        <dbReference type="Proteomes" id="UP000821865"/>
    </source>
</evidence>
<organism evidence="1 2">
    <name type="scientific">Dermacentor silvarum</name>
    <name type="common">Tick</name>
    <dbReference type="NCBI Taxonomy" id="543639"/>
    <lineage>
        <taxon>Eukaryota</taxon>
        <taxon>Metazoa</taxon>
        <taxon>Ecdysozoa</taxon>
        <taxon>Arthropoda</taxon>
        <taxon>Chelicerata</taxon>
        <taxon>Arachnida</taxon>
        <taxon>Acari</taxon>
        <taxon>Parasitiformes</taxon>
        <taxon>Ixodida</taxon>
        <taxon>Ixodoidea</taxon>
        <taxon>Ixodidae</taxon>
        <taxon>Rhipicephalinae</taxon>
        <taxon>Dermacentor</taxon>
    </lineage>
</organism>
<sequence>MKQVPVYNRYAILASLEEDASQVTAASTATSDAAKPTYGAAVRASISRPQRQRASQSIEDTPPPLANEEFQIDARLATLEKVIQRLKERRTLLQRRHDGARASRSTLTSIPAHVVNPASMSQSFSPQELLRFVAQQLQHLTSILVATSTCDGCYVFKCARRHFTVDCPGIAGRSETCASVSDGKLRVWALLLQETKPLPPISGFVAYSSPSMLDRRSATPDVLQERLPFMYDSPFIRPVLIFHGGALYGKKSSLYWFVSNAQTLSSFRTMHAPTVVVRLGCVSAGWCTYDRNILVAPLGGSRGFNAPHTTSRYASSSARGTFVLGTFMDAQFTLLIMCQCLLVGGTTLARRHLPDLSWWLGRTTVSWSCEPDCGEVTTIRFTLAYLRAEQAAFAGCAE</sequence>
<accession>A0ACB8CHK2</accession>
<evidence type="ECO:0000313" key="1">
    <source>
        <dbReference type="EMBL" id="KAH7942265.1"/>
    </source>
</evidence>
<comment type="caution">
    <text evidence="1">The sequence shown here is derived from an EMBL/GenBank/DDBJ whole genome shotgun (WGS) entry which is preliminary data.</text>
</comment>
<proteinExistence type="predicted"/>